<dbReference type="OrthoDB" id="5125733at2759"/>
<evidence type="ECO:0000313" key="2">
    <source>
        <dbReference type="EMBL" id="RDW73522.1"/>
    </source>
</evidence>
<dbReference type="EMBL" id="PDLM01000007">
    <property type="protein sequence ID" value="RDW73522.1"/>
    <property type="molecule type" value="Genomic_DNA"/>
</dbReference>
<dbReference type="PANTHER" id="PTHR33112:SF16">
    <property type="entry name" value="HETEROKARYON INCOMPATIBILITY DOMAIN-CONTAINING PROTEIN"/>
    <property type="match status" value="1"/>
</dbReference>
<comment type="caution">
    <text evidence="2">The sequence shown here is derived from an EMBL/GenBank/DDBJ whole genome shotgun (WGS) entry which is preliminary data.</text>
</comment>
<gene>
    <name evidence="2" type="ORF">BP6252_07429</name>
</gene>
<feature type="domain" description="Heterokaryon incompatibility" evidence="1">
    <location>
        <begin position="239"/>
        <end position="404"/>
    </location>
</feature>
<protein>
    <recommendedName>
        <fullName evidence="1">Heterokaryon incompatibility domain-containing protein</fullName>
    </recommendedName>
</protein>
<reference evidence="2 3" key="1">
    <citation type="journal article" date="2018" name="IMA Fungus">
        <title>IMA Genome-F 9: Draft genome sequence of Annulohypoxylon stygium, Aspergillus mulundensis, Berkeleyomyces basicola (syn. Thielaviopsis basicola), Ceratocystis smalleyi, two Cercospora beticola strains, Coleophoma cylindrospora, Fusarium fracticaudum, Phialophora cf. hyalina, and Morchella septimelata.</title>
        <authorList>
            <person name="Wingfield B.D."/>
            <person name="Bills G.F."/>
            <person name="Dong Y."/>
            <person name="Huang W."/>
            <person name="Nel W.J."/>
            <person name="Swalarsk-Parry B.S."/>
            <person name="Vaghefi N."/>
            <person name="Wilken P.M."/>
            <person name="An Z."/>
            <person name="de Beer Z.W."/>
            <person name="De Vos L."/>
            <person name="Chen L."/>
            <person name="Duong T.A."/>
            <person name="Gao Y."/>
            <person name="Hammerbacher A."/>
            <person name="Kikkert J.R."/>
            <person name="Li Y."/>
            <person name="Li H."/>
            <person name="Li K."/>
            <person name="Li Q."/>
            <person name="Liu X."/>
            <person name="Ma X."/>
            <person name="Naidoo K."/>
            <person name="Pethybridge S.J."/>
            <person name="Sun J."/>
            <person name="Steenkamp E.T."/>
            <person name="van der Nest M.A."/>
            <person name="van Wyk S."/>
            <person name="Wingfield M.J."/>
            <person name="Xiong C."/>
            <person name="Yue Q."/>
            <person name="Zhang X."/>
        </authorList>
    </citation>
    <scope>NUCLEOTIDE SEQUENCE [LARGE SCALE GENOMIC DNA]</scope>
    <source>
        <strain evidence="2 3">BP6252</strain>
    </source>
</reference>
<dbReference type="STRING" id="1849047.A0A3D8RHJ5"/>
<accession>A0A3D8RHJ5</accession>
<name>A0A3D8RHJ5_9HELO</name>
<evidence type="ECO:0000259" key="1">
    <source>
        <dbReference type="Pfam" id="PF06985"/>
    </source>
</evidence>
<dbReference type="Proteomes" id="UP000256645">
    <property type="component" value="Unassembled WGS sequence"/>
</dbReference>
<evidence type="ECO:0000313" key="3">
    <source>
        <dbReference type="Proteomes" id="UP000256645"/>
    </source>
</evidence>
<dbReference type="PANTHER" id="PTHR33112">
    <property type="entry name" value="DOMAIN PROTEIN, PUTATIVE-RELATED"/>
    <property type="match status" value="1"/>
</dbReference>
<dbReference type="InterPro" id="IPR010730">
    <property type="entry name" value="HET"/>
</dbReference>
<organism evidence="2 3">
    <name type="scientific">Coleophoma cylindrospora</name>
    <dbReference type="NCBI Taxonomy" id="1849047"/>
    <lineage>
        <taxon>Eukaryota</taxon>
        <taxon>Fungi</taxon>
        <taxon>Dikarya</taxon>
        <taxon>Ascomycota</taxon>
        <taxon>Pezizomycotina</taxon>
        <taxon>Leotiomycetes</taxon>
        <taxon>Helotiales</taxon>
        <taxon>Dermateaceae</taxon>
        <taxon>Coleophoma</taxon>
    </lineage>
</organism>
<keyword evidence="3" id="KW-1185">Reference proteome</keyword>
<dbReference type="Pfam" id="PF06985">
    <property type="entry name" value="HET"/>
    <property type="match status" value="1"/>
</dbReference>
<sequence>MASDRSSVCKACECVARELPLFHLYQRTLAPEHQNGKLQSLWKVRLSEFAAAVEAHCDFCTFVVDKFLHCNKIWLTSKEPCRPWFRKDAEADLKHRSELLDTIRKISAELENDEFEFSLYPSHSGDNPLPDFNKLEITAMQTKNQSQEVTKKLFHISRISLEVFCTEDDPASKAITTRPQTAAPASDESFQKVRSWLKECVETHPRCGTDHEKPLPSRVIDVGDGKRLRLDISRGRGRYAALSYCWGGLQNANTLTTNLEERINGFDISELELTLQDAVRVTQKLGLKYLWIDAQCILQDSAQDKEYEVSQMVNIYKNAHVTICAAKSSKASDGFLADTRDEETKLPSDLIPFAYRRPVETAVTAREAIEEPAAGYSTLWVREYQPESTTSVEPVMKRAWTLQERLLSPRFLHYGTRLIWQCNRMQRCDGGVELPNQDMIGNVSGSVNRSLLLEGGSLNLFTQQQLFEGWYQIVHDYTKRALSDPTDKLPGIAGIAKEISRLSGVAYMAGLWSNNLLHDLMWTSNDKERFTRPKVWRAPTWSWASVNSVVSYKTITADAIEEAEVVDCQVEPSHPQPSFETVTSGRLKLRGPMALIPHEDIRQLFHDQSMGPAPPKSNDAVEWNTKMFEFFSTLPQLEDTDTESDELEFEEVFCLVTHSRHWTQHNFGEFRSEKTCYFGLILGRNEEGHFERLGSFDNQNKEWMKNCTDKWERKTVTLV</sequence>
<proteinExistence type="predicted"/>
<dbReference type="AlphaFoldDB" id="A0A3D8RHJ5"/>